<feature type="compositionally biased region" description="Basic and acidic residues" evidence="1">
    <location>
        <begin position="328"/>
        <end position="338"/>
    </location>
</feature>
<organism evidence="2 3">
    <name type="scientific">Littorina saxatilis</name>
    <dbReference type="NCBI Taxonomy" id="31220"/>
    <lineage>
        <taxon>Eukaryota</taxon>
        <taxon>Metazoa</taxon>
        <taxon>Spiralia</taxon>
        <taxon>Lophotrochozoa</taxon>
        <taxon>Mollusca</taxon>
        <taxon>Gastropoda</taxon>
        <taxon>Caenogastropoda</taxon>
        <taxon>Littorinimorpha</taxon>
        <taxon>Littorinoidea</taxon>
        <taxon>Littorinidae</taxon>
        <taxon>Littorina</taxon>
    </lineage>
</organism>
<name>A0AAN9C2E4_9CAEN</name>
<sequence length="854" mass="92727">MDGLGSLNIVPFLGLMNILEVKYLHMPEVYRTMLAILCDYNPLIKNSVMRTKHYLKMLLAREPDLAQYLFNFMDEPVEKARIAQSSCQVVGSEQHQGNQHLCAHPAFPISAQPRSAEHGQEDDASVRVFGTPSQSLDNTALRDCLVSIQPLPAAIRAVDFSAINLFHTDVATDFSSATGGNHHASALCRNQLTHDRVPHFVPVIDIQHRGVLTAERVITSTSPSTRVQDVPIFSSRLLPSLVIPASLHTSLERTSVLVSPNRMASEVHGELRDAGATHHMLVNSHSFTQLSTKCPEPLNTKIGRKSKIVQSQTSTTDQTAASKLHKMTAGEETTHTPKSDGCSSPSRWDWKVAPTGSLPSSDVASPSNLLGQPSVAYFPVDAFMDNCTSAIFGSKQASTVEQCSFYTSSLSGKLSGAAAKLKLLSTQAGSDKTAGLIHGKLGKAATTVSTKLGTLYVQTPTGHSEETNHTADTQLSPKSAESSQTVRVSFSKTLSVPKPDSCFTDTPTAKQNEKRRPIISSDKQVQVGQRLISRKSKSSLEKREKASHLFPLMKTCQEPAENLGQCFTASAYQQTPKSSPHTLADERGCVNTDEETSLSQPASQQLGQGTLAGQQPAAAQGSSSRKSPQRGSTLVSGNSEACKQKFQVVEVSLGGAHSLSSFPYIQQMVLPDGQMSTIAHNSSYGQEAVDQRAHIPVSMPESTEQVKAFISRKLPMLCKSHQGRAQLTQPKTQIILPKNQVKLSVSIQTSSTKLCTTSSRKRSFAEVQPNSEDPIEASALVKHTFLCTTQEGDPRDMKESKGHWVETDSVPDQISDIPDDEVSPGKGKSKRSKCINKKRKKDILDVQRMNNTNT</sequence>
<evidence type="ECO:0000313" key="3">
    <source>
        <dbReference type="Proteomes" id="UP001374579"/>
    </source>
</evidence>
<comment type="caution">
    <text evidence="2">The sequence shown here is derived from an EMBL/GenBank/DDBJ whole genome shotgun (WGS) entry which is preliminary data.</text>
</comment>
<feature type="compositionally biased region" description="Polar residues" evidence="1">
    <location>
        <begin position="625"/>
        <end position="638"/>
    </location>
</feature>
<dbReference type="AlphaFoldDB" id="A0AAN9C2E4"/>
<evidence type="ECO:0000313" key="2">
    <source>
        <dbReference type="EMBL" id="KAK7115618.1"/>
    </source>
</evidence>
<evidence type="ECO:0000256" key="1">
    <source>
        <dbReference type="SAM" id="MobiDB-lite"/>
    </source>
</evidence>
<feature type="region of interest" description="Disordered" evidence="1">
    <location>
        <begin position="790"/>
        <end position="854"/>
    </location>
</feature>
<keyword evidence="3" id="KW-1185">Reference proteome</keyword>
<reference evidence="2 3" key="1">
    <citation type="submission" date="2024-02" db="EMBL/GenBank/DDBJ databases">
        <title>Chromosome-scale genome assembly of the rough periwinkle Littorina saxatilis.</title>
        <authorList>
            <person name="De Jode A."/>
            <person name="Faria R."/>
            <person name="Formenti G."/>
            <person name="Sims Y."/>
            <person name="Smith T.P."/>
            <person name="Tracey A."/>
            <person name="Wood J.M.D."/>
            <person name="Zagrodzka Z.B."/>
            <person name="Johannesson K."/>
            <person name="Butlin R.K."/>
            <person name="Leder E.H."/>
        </authorList>
    </citation>
    <scope>NUCLEOTIDE SEQUENCE [LARGE SCALE GENOMIC DNA]</scope>
    <source>
        <strain evidence="2">Snail1</strain>
        <tissue evidence="2">Muscle</tissue>
    </source>
</reference>
<accession>A0AAN9C2E4</accession>
<feature type="compositionally biased region" description="Low complexity" evidence="1">
    <location>
        <begin position="602"/>
        <end position="624"/>
    </location>
</feature>
<feature type="compositionally biased region" description="Polar residues" evidence="1">
    <location>
        <begin position="470"/>
        <end position="487"/>
    </location>
</feature>
<feature type="compositionally biased region" description="Basic and acidic residues" evidence="1">
    <location>
        <begin position="792"/>
        <end position="806"/>
    </location>
</feature>
<dbReference type="EMBL" id="JBAMIC010000001">
    <property type="protein sequence ID" value="KAK7115618.1"/>
    <property type="molecule type" value="Genomic_DNA"/>
</dbReference>
<dbReference type="Proteomes" id="UP001374579">
    <property type="component" value="Unassembled WGS sequence"/>
</dbReference>
<feature type="region of interest" description="Disordered" evidence="1">
    <location>
        <begin position="327"/>
        <end position="346"/>
    </location>
</feature>
<feature type="region of interest" description="Disordered" evidence="1">
    <location>
        <begin position="499"/>
        <end position="545"/>
    </location>
</feature>
<feature type="compositionally biased region" description="Basic residues" evidence="1">
    <location>
        <begin position="827"/>
        <end position="841"/>
    </location>
</feature>
<gene>
    <name evidence="2" type="ORF">V1264_001454</name>
</gene>
<feature type="region of interest" description="Disordered" evidence="1">
    <location>
        <begin position="460"/>
        <end position="487"/>
    </location>
</feature>
<protein>
    <submittedName>
        <fullName evidence="2">Uncharacterized protein</fullName>
    </submittedName>
</protein>
<proteinExistence type="predicted"/>
<feature type="region of interest" description="Disordered" evidence="1">
    <location>
        <begin position="591"/>
        <end position="638"/>
    </location>
</feature>